<sequence>MKEKFLSFDPISLPPAISPQTQHQTRAMATTTPDQASEGGNKQSRDDASYSPPIKRVKKDKERTVGDKKEQEEQGSTDSLFGSPTTTSQECTICLEAFHEREGEGKILEPCDHPSARSAGSCGLLSWRE</sequence>
<name>A0A2J6RGK3_HYAVF</name>
<dbReference type="Proteomes" id="UP000235786">
    <property type="component" value="Unassembled WGS sequence"/>
</dbReference>
<feature type="region of interest" description="Disordered" evidence="1">
    <location>
        <begin position="1"/>
        <end position="87"/>
    </location>
</feature>
<accession>A0A2J6RGK3</accession>
<dbReference type="AlphaFoldDB" id="A0A2J6RGK3"/>
<feature type="compositionally biased region" description="Basic and acidic residues" evidence="1">
    <location>
        <begin position="106"/>
        <end position="115"/>
    </location>
</feature>
<feature type="region of interest" description="Disordered" evidence="1">
    <location>
        <begin position="106"/>
        <end position="129"/>
    </location>
</feature>
<proteinExistence type="predicted"/>
<gene>
    <name evidence="2" type="ORF">L207DRAFT_79820</name>
</gene>
<dbReference type="OrthoDB" id="8062037at2759"/>
<evidence type="ECO:0000313" key="3">
    <source>
        <dbReference type="Proteomes" id="UP000235786"/>
    </source>
</evidence>
<protein>
    <submittedName>
        <fullName evidence="2">Uncharacterized protein</fullName>
    </submittedName>
</protein>
<feature type="compositionally biased region" description="Polar residues" evidence="1">
    <location>
        <begin position="74"/>
        <end position="87"/>
    </location>
</feature>
<evidence type="ECO:0000313" key="2">
    <source>
        <dbReference type="EMBL" id="PMD37628.1"/>
    </source>
</evidence>
<organism evidence="2 3">
    <name type="scientific">Hyaloscypha variabilis (strain UAMH 11265 / GT02V1 / F)</name>
    <name type="common">Meliniomyces variabilis</name>
    <dbReference type="NCBI Taxonomy" id="1149755"/>
    <lineage>
        <taxon>Eukaryota</taxon>
        <taxon>Fungi</taxon>
        <taxon>Dikarya</taxon>
        <taxon>Ascomycota</taxon>
        <taxon>Pezizomycotina</taxon>
        <taxon>Leotiomycetes</taxon>
        <taxon>Helotiales</taxon>
        <taxon>Hyaloscyphaceae</taxon>
        <taxon>Hyaloscypha</taxon>
        <taxon>Hyaloscypha variabilis</taxon>
    </lineage>
</organism>
<evidence type="ECO:0000256" key="1">
    <source>
        <dbReference type="SAM" id="MobiDB-lite"/>
    </source>
</evidence>
<feature type="compositionally biased region" description="Basic and acidic residues" evidence="1">
    <location>
        <begin position="59"/>
        <end position="72"/>
    </location>
</feature>
<keyword evidence="3" id="KW-1185">Reference proteome</keyword>
<reference evidence="2 3" key="1">
    <citation type="submission" date="2016-04" db="EMBL/GenBank/DDBJ databases">
        <title>A degradative enzymes factory behind the ericoid mycorrhizal symbiosis.</title>
        <authorList>
            <consortium name="DOE Joint Genome Institute"/>
            <person name="Martino E."/>
            <person name="Morin E."/>
            <person name="Grelet G."/>
            <person name="Kuo A."/>
            <person name="Kohler A."/>
            <person name="Daghino S."/>
            <person name="Barry K."/>
            <person name="Choi C."/>
            <person name="Cichocki N."/>
            <person name="Clum A."/>
            <person name="Copeland A."/>
            <person name="Hainaut M."/>
            <person name="Haridas S."/>
            <person name="Labutti K."/>
            <person name="Lindquist E."/>
            <person name="Lipzen A."/>
            <person name="Khouja H.-R."/>
            <person name="Murat C."/>
            <person name="Ohm R."/>
            <person name="Olson A."/>
            <person name="Spatafora J."/>
            <person name="Veneault-Fourrey C."/>
            <person name="Henrissat B."/>
            <person name="Grigoriev I."/>
            <person name="Martin F."/>
            <person name="Perotto S."/>
        </authorList>
    </citation>
    <scope>NUCLEOTIDE SEQUENCE [LARGE SCALE GENOMIC DNA]</scope>
    <source>
        <strain evidence="2 3">F</strain>
    </source>
</reference>
<dbReference type="EMBL" id="KZ613949">
    <property type="protein sequence ID" value="PMD37628.1"/>
    <property type="molecule type" value="Genomic_DNA"/>
</dbReference>
<feature type="compositionally biased region" description="Polar residues" evidence="1">
    <location>
        <begin position="18"/>
        <end position="42"/>
    </location>
</feature>